<keyword evidence="1" id="KW-0175">Coiled coil</keyword>
<reference evidence="3 4" key="1">
    <citation type="submission" date="2024-05" db="EMBL/GenBank/DDBJ databases">
        <title>De novo assembly of an allotetraploid wild potato.</title>
        <authorList>
            <person name="Hosaka A.J."/>
        </authorList>
    </citation>
    <scope>NUCLEOTIDE SEQUENCE [LARGE SCALE GENOMIC DNA]</scope>
    <source>
        <tissue evidence="3">Young leaves</tissue>
    </source>
</reference>
<gene>
    <name evidence="3" type="ORF">AABB24_018454</name>
</gene>
<protein>
    <submittedName>
        <fullName evidence="3">Uncharacterized protein</fullName>
    </submittedName>
</protein>
<dbReference type="Proteomes" id="UP001627284">
    <property type="component" value="Unassembled WGS sequence"/>
</dbReference>
<feature type="coiled-coil region" evidence="1">
    <location>
        <begin position="62"/>
        <end position="89"/>
    </location>
</feature>
<comment type="caution">
    <text evidence="3">The sequence shown here is derived from an EMBL/GenBank/DDBJ whole genome shotgun (WGS) entry which is preliminary data.</text>
</comment>
<proteinExistence type="predicted"/>
<evidence type="ECO:0000256" key="2">
    <source>
        <dbReference type="SAM" id="MobiDB-lite"/>
    </source>
</evidence>
<sequence>NEDQAKRKKECWGHIIAGDEVLKQIGMELASKVGDAVSKALNSNKVLNVVLMSAFGLLCLRSVQQQKNMEVLEAEKDSLLNSNKAMKKTMWDWKQQLFAEADLPNPLIPLSKLKAIYGEVQTTTSTSGGDAQNRDGKSPAPAFII</sequence>
<dbReference type="AlphaFoldDB" id="A0ABD2TBR6"/>
<evidence type="ECO:0000313" key="3">
    <source>
        <dbReference type="EMBL" id="KAL3353735.1"/>
    </source>
</evidence>
<evidence type="ECO:0000313" key="4">
    <source>
        <dbReference type="Proteomes" id="UP001627284"/>
    </source>
</evidence>
<evidence type="ECO:0000256" key="1">
    <source>
        <dbReference type="SAM" id="Coils"/>
    </source>
</evidence>
<organism evidence="3 4">
    <name type="scientific">Solanum stoloniferum</name>
    <dbReference type="NCBI Taxonomy" id="62892"/>
    <lineage>
        <taxon>Eukaryota</taxon>
        <taxon>Viridiplantae</taxon>
        <taxon>Streptophyta</taxon>
        <taxon>Embryophyta</taxon>
        <taxon>Tracheophyta</taxon>
        <taxon>Spermatophyta</taxon>
        <taxon>Magnoliopsida</taxon>
        <taxon>eudicotyledons</taxon>
        <taxon>Gunneridae</taxon>
        <taxon>Pentapetalae</taxon>
        <taxon>asterids</taxon>
        <taxon>lamiids</taxon>
        <taxon>Solanales</taxon>
        <taxon>Solanaceae</taxon>
        <taxon>Solanoideae</taxon>
        <taxon>Solaneae</taxon>
        <taxon>Solanum</taxon>
    </lineage>
</organism>
<dbReference type="EMBL" id="JBJKTR010000011">
    <property type="protein sequence ID" value="KAL3353735.1"/>
    <property type="molecule type" value="Genomic_DNA"/>
</dbReference>
<dbReference type="PANTHER" id="PTHR38355">
    <property type="entry name" value="OS06G0149500 PROTEIN"/>
    <property type="match status" value="1"/>
</dbReference>
<name>A0ABD2TBR6_9SOLN</name>
<keyword evidence="4" id="KW-1185">Reference proteome</keyword>
<feature type="non-terminal residue" evidence="3">
    <location>
        <position position="1"/>
    </location>
</feature>
<accession>A0ABD2TBR6</accession>
<feature type="region of interest" description="Disordered" evidence="2">
    <location>
        <begin position="123"/>
        <end position="145"/>
    </location>
</feature>
<dbReference type="PANTHER" id="PTHR38355:SF1">
    <property type="entry name" value="OS06G0149500 PROTEIN"/>
    <property type="match status" value="1"/>
</dbReference>